<dbReference type="CDD" id="cd01949">
    <property type="entry name" value="GGDEF"/>
    <property type="match status" value="1"/>
</dbReference>
<dbReference type="InterPro" id="IPR004358">
    <property type="entry name" value="Sig_transdc_His_kin-like_C"/>
</dbReference>
<dbReference type="SUPFAM" id="SSF55073">
    <property type="entry name" value="Nucleotide cyclase"/>
    <property type="match status" value="1"/>
</dbReference>
<dbReference type="HOGENOM" id="CLU_000445_114_21_4"/>
<sequence>MMNARKHAAEMTIDAFLKALLVKRDVDKALSFLDEDIYWTEALIAYEASGLDEVASGLYALVDSVPDNDGVVARFEKCREVGSDMVELSGTSRLLFSSKSSNLAQATRHIVFLCRRYGPENVDVWKIVSMHISMIDDVPDGKLYVNSNATFPRLFSADHIHNESFDIIRRSIPGGMMAGYLEEGFPFYYVNQNMLDYLGFDYDGFVKSIDGRVINGIHPDDRKRVCQAVEMAFSRGEEYEVQYRMEKSDGSYIWVNDIGKKGVSTDGRPVCMSVVRDVTEERQAKERLEREIAEKKRQTDIVENLFQTVMCGIVEYWLNANGTVTFVRANQEAIRIFGCTPEAFWAKKDWNIVSLVAEEDRTMIFSQVAKLTHPGAKINYEYRLVRTDGSKCWIIGTAEVMATDGESVCIRSVYLDIDHRKKAEQENRTLLQMNKGTSEMLRLVLAGTSINEFFYYPVDRYIVLPKRLCEAYGLNERYDDLPGGFADENVFSEDVSLYYDIYKRLDDGMSPVTGEFRLKDGKTWIRQTLSVVQYDEKNRPAYAIGIVEDITKSHEMEMALDYARSRDALTGLYTRETGLRMIRQIMDTKPVDQVCALMILDMDDFARINQEEGSVFADMVLREVADILEASIGVDDIALRLGGDEFMLFIRDCDKAGATVIGGMIATKVTELFSNAGSGLEISVSIGMCVTAVVNEFSGLYRCAESTLQYVKTNGKKRAACYLDTSNELGVMLTQLYPDSHLLNTIDSFGSPGTENLADLALELLGKAKRLDDAVNLFLAKLGKQFGLDRVSIVDIDHDYQSFSYTYQWTRRKQDSSLDGLFYLKPGRIASLPDEYDADGLSETAFHPDSGMASCLRSAIWDVGVCGGAFCFEVAAPGFVWTPLHKKTLKEVSQVVSSFIMKAKSDAVSQAKTDFLSRMSHEIRTPMNAIAGMTTIARSALDDREKVLDCLVKIEQSNRYLLNLINDVLAMSRIESGKVELNPEPVLLEEVAISLDDMMRSQVTLKQLDLRFERHFPTGRPVYLDVLRFSQVFINIIGNAIKFTEPGGSIIAQSTLVDEKDGVAYIRFSVTDTGIGIAPEAIRRIFRSFEQGSKNTSMAYGGTGLGLAISSNLVRMMGGTLEVKSRLGEGSEFYFTLPLPFASVSDVLPLKRSEKIQLDKRDFSGKRVLVVEDNEMNREIAISLLEMHGFVVETADNGKLAVDAFLSHPAGHYDAILMDVRMPVMDGLEATKNIRISGREDARSVPIIAMTANAFDEDTRQSIASGMNGHLSKPVDMTLLLDTLAEYLV</sequence>
<evidence type="ECO:0000256" key="4">
    <source>
        <dbReference type="ARBA" id="ARBA00023012"/>
    </source>
</evidence>
<keyword evidence="4" id="KW-0902">Two-component regulatory system</keyword>
<dbReference type="EC" id="2.7.13.3" evidence="2"/>
<dbReference type="InterPro" id="IPR001789">
    <property type="entry name" value="Sig_transdc_resp-reg_receiver"/>
</dbReference>
<dbReference type="RefSeq" id="WP_005880206.1">
    <property type="nucleotide sequence ID" value="NZ_CP019430.1"/>
</dbReference>
<dbReference type="InterPro" id="IPR005467">
    <property type="entry name" value="His_kinase_dom"/>
</dbReference>
<feature type="coiled-coil region" evidence="6">
    <location>
        <begin position="278"/>
        <end position="305"/>
    </location>
</feature>
<evidence type="ECO:0000313" key="12">
    <source>
        <dbReference type="EMBL" id="EEO29603.1"/>
    </source>
</evidence>
<dbReference type="SUPFAM" id="SSF55785">
    <property type="entry name" value="PYP-like sensor domain (PAS domain)"/>
    <property type="match status" value="3"/>
</dbReference>
<dbReference type="Gene3D" id="3.40.50.2300">
    <property type="match status" value="1"/>
</dbReference>
<dbReference type="InterPro" id="IPR000014">
    <property type="entry name" value="PAS"/>
</dbReference>
<dbReference type="PANTHER" id="PTHR45339">
    <property type="entry name" value="HYBRID SIGNAL TRANSDUCTION HISTIDINE KINASE J"/>
    <property type="match status" value="1"/>
</dbReference>
<dbReference type="NCBIfam" id="TIGR00254">
    <property type="entry name" value="GGDEF"/>
    <property type="match status" value="1"/>
</dbReference>
<dbReference type="InterPro" id="IPR001610">
    <property type="entry name" value="PAC"/>
</dbReference>
<dbReference type="PROSITE" id="PS50887">
    <property type="entry name" value="GGDEF"/>
    <property type="match status" value="1"/>
</dbReference>
<evidence type="ECO:0000259" key="9">
    <source>
        <dbReference type="PROSITE" id="PS50112"/>
    </source>
</evidence>
<evidence type="ECO:0000259" key="7">
    <source>
        <dbReference type="PROSITE" id="PS50109"/>
    </source>
</evidence>
<feature type="domain" description="PAC" evidence="10">
    <location>
        <begin position="378"/>
        <end position="429"/>
    </location>
</feature>
<proteinExistence type="predicted"/>
<name>C3X8S7_OXAFO</name>
<feature type="domain" description="PAC" evidence="10">
    <location>
        <begin position="239"/>
        <end position="290"/>
    </location>
</feature>
<dbReference type="CDD" id="cd00082">
    <property type="entry name" value="HisKA"/>
    <property type="match status" value="1"/>
</dbReference>
<feature type="domain" description="PAS" evidence="9">
    <location>
        <begin position="182"/>
        <end position="236"/>
    </location>
</feature>
<evidence type="ECO:0000256" key="5">
    <source>
        <dbReference type="PROSITE-ProRule" id="PRU00169"/>
    </source>
</evidence>
<dbReference type="Gene3D" id="3.30.450.20">
    <property type="entry name" value="PAS domain"/>
    <property type="match status" value="2"/>
</dbReference>
<dbReference type="Pfam" id="PF08447">
    <property type="entry name" value="PAS_3"/>
    <property type="match status" value="2"/>
</dbReference>
<reference evidence="12 13" key="1">
    <citation type="submission" date="2009-02" db="EMBL/GenBank/DDBJ databases">
        <title>The Genome Sequence of Oxalobacter formigenes OXCC13.</title>
        <authorList>
            <consortium name="The Broad Institute Genome Sequencing Platform"/>
            <person name="Ward D."/>
            <person name="Young S.K."/>
            <person name="Kodira C.D."/>
            <person name="Zeng Q."/>
            <person name="Koehrsen M."/>
            <person name="Alvarado L."/>
            <person name="Berlin A."/>
            <person name="Borenstein D."/>
            <person name="Chen Z."/>
            <person name="Engels R."/>
            <person name="Freedman E."/>
            <person name="Gellesch M."/>
            <person name="Goldberg J."/>
            <person name="Griggs A."/>
            <person name="Gujja S."/>
            <person name="Heiman D."/>
            <person name="Hepburn T."/>
            <person name="Howarth C."/>
            <person name="Jen D."/>
            <person name="Larson L."/>
            <person name="Lewis B."/>
            <person name="Mehta T."/>
            <person name="Park D."/>
            <person name="Pearson M."/>
            <person name="Roberts A."/>
            <person name="Saif S."/>
            <person name="Shea T."/>
            <person name="Shenoy N."/>
            <person name="Sisk P."/>
            <person name="Stolte C."/>
            <person name="Sykes S."/>
            <person name="Walk T."/>
            <person name="White J."/>
            <person name="Yandava C."/>
            <person name="Allison M.J."/>
            <person name="Lander E."/>
            <person name="Nusbaum C."/>
            <person name="Galagan J."/>
            <person name="Birren B."/>
        </authorList>
    </citation>
    <scope>NUCLEOTIDE SEQUENCE [LARGE SCALE GENOMIC DNA]</scope>
    <source>
        <strain evidence="12 13">OXCC13</strain>
    </source>
</reference>
<organism evidence="12 13">
    <name type="scientific">Oxalobacter formigenes OXCC13</name>
    <dbReference type="NCBI Taxonomy" id="556269"/>
    <lineage>
        <taxon>Bacteria</taxon>
        <taxon>Pseudomonadati</taxon>
        <taxon>Pseudomonadota</taxon>
        <taxon>Betaproteobacteria</taxon>
        <taxon>Burkholderiales</taxon>
        <taxon>Oxalobacteraceae</taxon>
        <taxon>Oxalobacter</taxon>
    </lineage>
</organism>
<dbReference type="NCBIfam" id="TIGR00229">
    <property type="entry name" value="sensory_box"/>
    <property type="match status" value="2"/>
</dbReference>
<dbReference type="Gene3D" id="3.30.565.10">
    <property type="entry name" value="Histidine kinase-like ATPase, C-terminal domain"/>
    <property type="match status" value="1"/>
</dbReference>
<dbReference type="PROSITE" id="PS50109">
    <property type="entry name" value="HIS_KIN"/>
    <property type="match status" value="1"/>
</dbReference>
<keyword evidence="13" id="KW-1185">Reference proteome</keyword>
<dbReference type="InterPro" id="IPR003661">
    <property type="entry name" value="HisK_dim/P_dom"/>
</dbReference>
<dbReference type="InterPro" id="IPR029787">
    <property type="entry name" value="Nucleotide_cyclase"/>
</dbReference>
<dbReference type="GeneID" id="77135458"/>
<dbReference type="SUPFAM" id="SSF55874">
    <property type="entry name" value="ATPase domain of HSP90 chaperone/DNA topoisomerase II/histidine kinase"/>
    <property type="match status" value="1"/>
</dbReference>
<evidence type="ECO:0000259" key="10">
    <source>
        <dbReference type="PROSITE" id="PS50113"/>
    </source>
</evidence>
<evidence type="ECO:0000313" key="13">
    <source>
        <dbReference type="Proteomes" id="UP000005089"/>
    </source>
</evidence>
<comment type="catalytic activity">
    <reaction evidence="1">
        <text>ATP + protein L-histidine = ADP + protein N-phospho-L-histidine.</text>
        <dbReference type="EC" id="2.7.13.3"/>
    </reaction>
</comment>
<dbReference type="InterPro" id="IPR036890">
    <property type="entry name" value="HATPase_C_sf"/>
</dbReference>
<dbReference type="SUPFAM" id="SSF52172">
    <property type="entry name" value="CheY-like"/>
    <property type="match status" value="1"/>
</dbReference>
<dbReference type="SMART" id="SM00267">
    <property type="entry name" value="GGDEF"/>
    <property type="match status" value="1"/>
</dbReference>
<evidence type="ECO:0000259" key="11">
    <source>
        <dbReference type="PROSITE" id="PS50887"/>
    </source>
</evidence>
<dbReference type="InterPro" id="IPR013655">
    <property type="entry name" value="PAS_fold_3"/>
</dbReference>
<dbReference type="SMART" id="SM00448">
    <property type="entry name" value="REC"/>
    <property type="match status" value="1"/>
</dbReference>
<evidence type="ECO:0000256" key="6">
    <source>
        <dbReference type="SAM" id="Coils"/>
    </source>
</evidence>
<dbReference type="SMART" id="SM00388">
    <property type="entry name" value="HisKA"/>
    <property type="match status" value="1"/>
</dbReference>
<keyword evidence="3 5" id="KW-0597">Phosphoprotein</keyword>
<dbReference type="CDD" id="cd17546">
    <property type="entry name" value="REC_hyHK_CKI1_RcsC-like"/>
    <property type="match status" value="1"/>
</dbReference>
<feature type="domain" description="GGDEF" evidence="11">
    <location>
        <begin position="593"/>
        <end position="724"/>
    </location>
</feature>
<dbReference type="CDD" id="cd16922">
    <property type="entry name" value="HATPase_EvgS-ArcB-TorS-like"/>
    <property type="match status" value="1"/>
</dbReference>
<dbReference type="PROSITE" id="PS50110">
    <property type="entry name" value="RESPONSE_REGULATORY"/>
    <property type="match status" value="1"/>
</dbReference>
<dbReference type="Pfam" id="PF00990">
    <property type="entry name" value="GGDEF"/>
    <property type="match status" value="1"/>
</dbReference>
<accession>C3X8S7</accession>
<dbReference type="PROSITE" id="PS50113">
    <property type="entry name" value="PAC"/>
    <property type="match status" value="2"/>
</dbReference>
<dbReference type="Gene3D" id="1.10.287.130">
    <property type="match status" value="1"/>
</dbReference>
<dbReference type="InterPro" id="IPR000700">
    <property type="entry name" value="PAS-assoc_C"/>
</dbReference>
<protein>
    <recommendedName>
        <fullName evidence="2">histidine kinase</fullName>
        <ecNumber evidence="2">2.7.13.3</ecNumber>
    </recommendedName>
</protein>
<dbReference type="eggNOG" id="COG0642">
    <property type="taxonomic scope" value="Bacteria"/>
</dbReference>
<evidence type="ECO:0000256" key="2">
    <source>
        <dbReference type="ARBA" id="ARBA00012438"/>
    </source>
</evidence>
<feature type="modified residue" description="4-aspartylphosphate" evidence="5">
    <location>
        <position position="1219"/>
    </location>
</feature>
<dbReference type="InterPro" id="IPR043128">
    <property type="entry name" value="Rev_trsase/Diguanyl_cyclase"/>
</dbReference>
<dbReference type="InterPro" id="IPR011006">
    <property type="entry name" value="CheY-like_superfamily"/>
</dbReference>
<dbReference type="Pfam" id="PF00512">
    <property type="entry name" value="HisKA"/>
    <property type="match status" value="1"/>
</dbReference>
<dbReference type="InterPro" id="IPR000160">
    <property type="entry name" value="GGDEF_dom"/>
</dbReference>
<dbReference type="InterPro" id="IPR036097">
    <property type="entry name" value="HisK_dim/P_sf"/>
</dbReference>
<dbReference type="PROSITE" id="PS50112">
    <property type="entry name" value="PAS"/>
    <property type="match status" value="1"/>
</dbReference>
<dbReference type="EMBL" id="GG658170">
    <property type="protein sequence ID" value="EEO29603.1"/>
    <property type="molecule type" value="Genomic_DNA"/>
</dbReference>
<dbReference type="Pfam" id="PF02518">
    <property type="entry name" value="HATPase_c"/>
    <property type="match status" value="1"/>
</dbReference>
<dbReference type="Proteomes" id="UP000005089">
    <property type="component" value="Unassembled WGS sequence"/>
</dbReference>
<dbReference type="GO" id="GO:0000155">
    <property type="term" value="F:phosphorelay sensor kinase activity"/>
    <property type="evidence" value="ECO:0007669"/>
    <property type="project" value="InterPro"/>
</dbReference>
<evidence type="ECO:0000256" key="1">
    <source>
        <dbReference type="ARBA" id="ARBA00000085"/>
    </source>
</evidence>
<dbReference type="SUPFAM" id="SSF47384">
    <property type="entry name" value="Homodimeric domain of signal transducing histidine kinase"/>
    <property type="match status" value="1"/>
</dbReference>
<dbReference type="SMART" id="SM00387">
    <property type="entry name" value="HATPase_c"/>
    <property type="match status" value="1"/>
</dbReference>
<dbReference type="Gene3D" id="3.30.70.270">
    <property type="match status" value="1"/>
</dbReference>
<dbReference type="InterPro" id="IPR035965">
    <property type="entry name" value="PAS-like_dom_sf"/>
</dbReference>
<evidence type="ECO:0000256" key="3">
    <source>
        <dbReference type="ARBA" id="ARBA00022553"/>
    </source>
</evidence>
<dbReference type="SMART" id="SM00086">
    <property type="entry name" value="PAC"/>
    <property type="match status" value="3"/>
</dbReference>
<gene>
    <name evidence="12" type="ORF">OFBG_00631</name>
</gene>
<dbReference type="STRING" id="847.BRW83_1602"/>
<dbReference type="PANTHER" id="PTHR45339:SF1">
    <property type="entry name" value="HYBRID SIGNAL TRANSDUCTION HISTIDINE KINASE J"/>
    <property type="match status" value="1"/>
</dbReference>
<dbReference type="InterPro" id="IPR003594">
    <property type="entry name" value="HATPase_dom"/>
</dbReference>
<feature type="domain" description="Response regulatory" evidence="8">
    <location>
        <begin position="1167"/>
        <end position="1288"/>
    </location>
</feature>
<feature type="domain" description="Histidine kinase" evidence="7">
    <location>
        <begin position="918"/>
        <end position="1141"/>
    </location>
</feature>
<dbReference type="Pfam" id="PF00072">
    <property type="entry name" value="Response_reg"/>
    <property type="match status" value="1"/>
</dbReference>
<keyword evidence="6" id="KW-0175">Coiled coil</keyword>
<dbReference type="PRINTS" id="PR00344">
    <property type="entry name" value="BCTRLSENSOR"/>
</dbReference>
<evidence type="ECO:0000259" key="8">
    <source>
        <dbReference type="PROSITE" id="PS50110"/>
    </source>
</evidence>
<dbReference type="CDD" id="cd00130">
    <property type="entry name" value="PAS"/>
    <property type="match status" value="2"/>
</dbReference>